<dbReference type="Proteomes" id="UP000829476">
    <property type="component" value="Chromosome"/>
</dbReference>
<keyword evidence="1" id="KW-0812">Transmembrane</keyword>
<organism evidence="2 3">
    <name type="scientific">Zhouia spongiae</name>
    <dbReference type="NCBI Taxonomy" id="2202721"/>
    <lineage>
        <taxon>Bacteria</taxon>
        <taxon>Pseudomonadati</taxon>
        <taxon>Bacteroidota</taxon>
        <taxon>Flavobacteriia</taxon>
        <taxon>Flavobacteriales</taxon>
        <taxon>Flavobacteriaceae</taxon>
        <taxon>Zhouia</taxon>
    </lineage>
</organism>
<evidence type="ECO:0000313" key="2">
    <source>
        <dbReference type="EMBL" id="UNY99108.1"/>
    </source>
</evidence>
<name>A0ABY3YPP3_9FLAO</name>
<accession>A0ABY3YPP3</accession>
<evidence type="ECO:0000313" key="3">
    <source>
        <dbReference type="Proteomes" id="UP000829476"/>
    </source>
</evidence>
<keyword evidence="3" id="KW-1185">Reference proteome</keyword>
<dbReference type="RefSeq" id="WP_242937508.1">
    <property type="nucleotide sequence ID" value="NZ_CP094326.1"/>
</dbReference>
<protein>
    <recommendedName>
        <fullName evidence="4">Anti-sigma factor</fullName>
    </recommendedName>
</protein>
<reference evidence="2 3" key="1">
    <citation type="journal article" date="2018" name="Int. J. Syst. Evol. Microbiol.">
        <title>Zhouia spongiae sp. nov., isolated from a marine sponge.</title>
        <authorList>
            <person name="Zhuang L."/>
            <person name="Lin B."/>
            <person name="Qin F."/>
            <person name="Luo L."/>
        </authorList>
    </citation>
    <scope>NUCLEOTIDE SEQUENCE [LARGE SCALE GENOMIC DNA]</scope>
    <source>
        <strain evidence="2 3">HN-Y44</strain>
    </source>
</reference>
<proteinExistence type="predicted"/>
<evidence type="ECO:0008006" key="4">
    <source>
        <dbReference type="Google" id="ProtNLM"/>
    </source>
</evidence>
<keyword evidence="1" id="KW-1133">Transmembrane helix</keyword>
<keyword evidence="1" id="KW-0472">Membrane</keyword>
<evidence type="ECO:0000256" key="1">
    <source>
        <dbReference type="SAM" id="Phobius"/>
    </source>
</evidence>
<feature type="transmembrane region" description="Helical" evidence="1">
    <location>
        <begin position="46"/>
        <end position="65"/>
    </location>
</feature>
<gene>
    <name evidence="2" type="ORF">MQE36_01880</name>
</gene>
<sequence length="239" mass="27396">MKSNYLDKYIKRKLEERKVEPGPDAWDRLSEMLDEENEVVKPKKMLVHWVAALMVLAVVSSVYLFRSGKDREPVEVVETTKEEPVLINDDLLIEDDHKEGEAIVGIENKEKELSVERTNKISKKRKSSFKKPGVSTDERIVEVQYEKTREEKKVDEVVSKIAALSEKREVTDAEVEALLLQAQKDLYENTIIKSPDSLSAMVLLSEVETALDQSFKEKVFEALKESFIKVKTAVAERNQ</sequence>
<dbReference type="EMBL" id="CP094326">
    <property type="protein sequence ID" value="UNY99108.1"/>
    <property type="molecule type" value="Genomic_DNA"/>
</dbReference>